<name>A0A8E2DM59_9APHY</name>
<evidence type="ECO:0000313" key="1">
    <source>
        <dbReference type="EMBL" id="OCH90594.1"/>
    </source>
</evidence>
<gene>
    <name evidence="1" type="ORF">OBBRIDRAFT_589855</name>
</gene>
<keyword evidence="2" id="KW-1185">Reference proteome</keyword>
<proteinExistence type="predicted"/>
<dbReference type="Proteomes" id="UP000250043">
    <property type="component" value="Unassembled WGS sequence"/>
</dbReference>
<protein>
    <submittedName>
        <fullName evidence="1">Uncharacterized protein</fullName>
    </submittedName>
</protein>
<organism evidence="1 2">
    <name type="scientific">Obba rivulosa</name>
    <dbReference type="NCBI Taxonomy" id="1052685"/>
    <lineage>
        <taxon>Eukaryota</taxon>
        <taxon>Fungi</taxon>
        <taxon>Dikarya</taxon>
        <taxon>Basidiomycota</taxon>
        <taxon>Agaricomycotina</taxon>
        <taxon>Agaricomycetes</taxon>
        <taxon>Polyporales</taxon>
        <taxon>Gelatoporiaceae</taxon>
        <taxon>Obba</taxon>
    </lineage>
</organism>
<dbReference type="EMBL" id="KV722401">
    <property type="protein sequence ID" value="OCH90594.1"/>
    <property type="molecule type" value="Genomic_DNA"/>
</dbReference>
<accession>A0A8E2DM59</accession>
<evidence type="ECO:0000313" key="2">
    <source>
        <dbReference type="Proteomes" id="UP000250043"/>
    </source>
</evidence>
<dbReference type="AlphaFoldDB" id="A0A8E2DM59"/>
<reference evidence="1 2" key="1">
    <citation type="submission" date="2016-07" db="EMBL/GenBank/DDBJ databases">
        <title>Draft genome of the white-rot fungus Obba rivulosa 3A-2.</title>
        <authorList>
            <consortium name="DOE Joint Genome Institute"/>
            <person name="Miettinen O."/>
            <person name="Riley R."/>
            <person name="Acob R."/>
            <person name="Barry K."/>
            <person name="Cullen D."/>
            <person name="De Vries R."/>
            <person name="Hainaut M."/>
            <person name="Hatakka A."/>
            <person name="Henrissat B."/>
            <person name="Hilden K."/>
            <person name="Kuo R."/>
            <person name="Labutti K."/>
            <person name="Lipzen A."/>
            <person name="Makela M.R."/>
            <person name="Sandor L."/>
            <person name="Spatafora J.W."/>
            <person name="Grigoriev I.V."/>
            <person name="Hibbett D.S."/>
        </authorList>
    </citation>
    <scope>NUCLEOTIDE SEQUENCE [LARGE SCALE GENOMIC DNA]</scope>
    <source>
        <strain evidence="1 2">3A-2</strain>
    </source>
</reference>
<sequence>MNAPVCRSALPFGIPWIGLQTGLGEHVIDTGYARIRACLGLWALQSRTLRRVQYSFSALGLVSGTTDTNKTVSWRTERWKSVRTAYGQ</sequence>